<dbReference type="EMBL" id="JABFAD010000002">
    <property type="protein sequence ID" value="MBA0793399.1"/>
    <property type="molecule type" value="Genomic_DNA"/>
</dbReference>
<sequence>MVWPSPDEVGVMTLRAIYSFPRPGYVS</sequence>
<name>A0A7J9G714_9ROSI</name>
<dbReference type="Proteomes" id="UP000593560">
    <property type="component" value="Unassembled WGS sequence"/>
</dbReference>
<organism evidence="1 2">
    <name type="scientific">Gossypium harknessii</name>
    <dbReference type="NCBI Taxonomy" id="34285"/>
    <lineage>
        <taxon>Eukaryota</taxon>
        <taxon>Viridiplantae</taxon>
        <taxon>Streptophyta</taxon>
        <taxon>Embryophyta</taxon>
        <taxon>Tracheophyta</taxon>
        <taxon>Spermatophyta</taxon>
        <taxon>Magnoliopsida</taxon>
        <taxon>eudicotyledons</taxon>
        <taxon>Gunneridae</taxon>
        <taxon>Pentapetalae</taxon>
        <taxon>rosids</taxon>
        <taxon>malvids</taxon>
        <taxon>Malvales</taxon>
        <taxon>Malvaceae</taxon>
        <taxon>Malvoideae</taxon>
        <taxon>Gossypium</taxon>
    </lineage>
</organism>
<reference evidence="1 2" key="1">
    <citation type="journal article" date="2019" name="Genome Biol. Evol.">
        <title>Insights into the evolution of the New World diploid cottons (Gossypium, subgenus Houzingenia) based on genome sequencing.</title>
        <authorList>
            <person name="Grover C.E."/>
            <person name="Arick M.A. 2nd"/>
            <person name="Thrash A."/>
            <person name="Conover J.L."/>
            <person name="Sanders W.S."/>
            <person name="Peterson D.G."/>
            <person name="Frelichowski J.E."/>
            <person name="Scheffler J.A."/>
            <person name="Scheffler B.E."/>
            <person name="Wendel J.F."/>
        </authorList>
    </citation>
    <scope>NUCLEOTIDE SEQUENCE [LARGE SCALE GENOMIC DNA]</scope>
    <source>
        <strain evidence="1">0</strain>
        <tissue evidence="1">Leaf</tissue>
    </source>
</reference>
<evidence type="ECO:0000313" key="1">
    <source>
        <dbReference type="EMBL" id="MBA0793399.1"/>
    </source>
</evidence>
<dbReference type="AlphaFoldDB" id="A0A7J9G714"/>
<protein>
    <submittedName>
        <fullName evidence="1">Uncharacterized protein</fullName>
    </submittedName>
</protein>
<dbReference type="OrthoDB" id="10395066at2759"/>
<evidence type="ECO:0000313" key="2">
    <source>
        <dbReference type="Proteomes" id="UP000593560"/>
    </source>
</evidence>
<gene>
    <name evidence="1" type="ORF">Gohar_017809</name>
</gene>
<keyword evidence="2" id="KW-1185">Reference proteome</keyword>
<comment type="caution">
    <text evidence="1">The sequence shown here is derived from an EMBL/GenBank/DDBJ whole genome shotgun (WGS) entry which is preliminary data.</text>
</comment>
<accession>A0A7J9G714</accession>
<proteinExistence type="predicted"/>